<dbReference type="Proteomes" id="UP000004069">
    <property type="component" value="Unassembled WGS sequence"/>
</dbReference>
<dbReference type="AlphaFoldDB" id="D4YU90"/>
<dbReference type="NCBIfam" id="TIGR01716">
    <property type="entry name" value="RGG_Cterm"/>
    <property type="match status" value="1"/>
</dbReference>
<feature type="domain" description="HTH cro/C1-type" evidence="1">
    <location>
        <begin position="8"/>
        <end position="61"/>
    </location>
</feature>
<dbReference type="OrthoDB" id="2311615at2"/>
<dbReference type="PATRIC" id="fig|585524.9.peg.263"/>
<name>D4YU90_9LACO</name>
<keyword evidence="2" id="KW-0238">DNA-binding</keyword>
<dbReference type="InterPro" id="IPR053163">
    <property type="entry name" value="HTH-type_regulator_Rgg"/>
</dbReference>
<comment type="caution">
    <text evidence="2">The sequence shown here is derived from an EMBL/GenBank/DDBJ whole genome shotgun (WGS) entry which is preliminary data.</text>
</comment>
<keyword evidence="3" id="KW-1185">Reference proteome</keyword>
<organism evidence="2 3">
    <name type="scientific">Lactobacillus amylolyticus DSM 11664</name>
    <dbReference type="NCBI Taxonomy" id="585524"/>
    <lineage>
        <taxon>Bacteria</taxon>
        <taxon>Bacillati</taxon>
        <taxon>Bacillota</taxon>
        <taxon>Bacilli</taxon>
        <taxon>Lactobacillales</taxon>
        <taxon>Lactobacillaceae</taxon>
        <taxon>Lactobacillus</taxon>
    </lineage>
</organism>
<sequence length="283" mass="32932">MKSLGPKFKRLRKEQNITLTAAAKGICSTSNLSRWENGKIQITFDNVMKLINRIHFTPTEFIGNSETDNDETLPAEIRQVIEAGDTVKMEKLIAYYLDLYHQNRKFFDLFLAIVLCNQYLLIKNKNLLPFSDQMRLYTHLSQIKVWSSFNLSFFGNCVFMIKSDRVFAIAMQIINNQDLIPKDPTFYNLITMMGVLADASISLIFRKDLKRAKKLLNALERIKLSQVFSFFKMTLNFLQEVVRYMENGEEDDILEFIQKTVDLGMNDAANTFIDVFKRAKELR</sequence>
<evidence type="ECO:0000259" key="1">
    <source>
        <dbReference type="PROSITE" id="PS50943"/>
    </source>
</evidence>
<dbReference type="InterPro" id="IPR010982">
    <property type="entry name" value="Lambda_DNA-bd_dom_sf"/>
</dbReference>
<dbReference type="Pfam" id="PF01381">
    <property type="entry name" value="HTH_3"/>
    <property type="match status" value="1"/>
</dbReference>
<dbReference type="eggNOG" id="COG1396">
    <property type="taxonomic scope" value="Bacteria"/>
</dbReference>
<proteinExistence type="predicted"/>
<dbReference type="PANTHER" id="PTHR37038">
    <property type="entry name" value="TRANSCRIPTIONAL REGULATOR-RELATED"/>
    <property type="match status" value="1"/>
</dbReference>
<dbReference type="EMBL" id="ADNY01000042">
    <property type="protein sequence ID" value="EFG55236.1"/>
    <property type="molecule type" value="Genomic_DNA"/>
</dbReference>
<reference evidence="2 3" key="1">
    <citation type="submission" date="2010-04" db="EMBL/GenBank/DDBJ databases">
        <authorList>
            <person name="Muzny D."/>
            <person name="Qin X."/>
            <person name="Deng J."/>
            <person name="Jiang H."/>
            <person name="Liu Y."/>
            <person name="Qu J."/>
            <person name="Song X.-Z."/>
            <person name="Zhang L."/>
            <person name="Thornton R."/>
            <person name="Coyle M."/>
            <person name="Francisco L."/>
            <person name="Jackson L."/>
            <person name="Javaid M."/>
            <person name="Korchina V."/>
            <person name="Kovar C."/>
            <person name="Mata R."/>
            <person name="Mathew T."/>
            <person name="Ngo R."/>
            <person name="Nguyen L."/>
            <person name="Nguyen N."/>
            <person name="Okwuonu G."/>
            <person name="Ongeri F."/>
            <person name="Pham C."/>
            <person name="Simmons D."/>
            <person name="Wilczek-Boney K."/>
            <person name="Hale W."/>
            <person name="Jakkamsetti A."/>
            <person name="Pham P."/>
            <person name="Ruth R."/>
            <person name="San Lucas F."/>
            <person name="Warren J."/>
            <person name="Zhang J."/>
            <person name="Zhao Z."/>
            <person name="Zhou C."/>
            <person name="Zhu D."/>
            <person name="Lee S."/>
            <person name="Bess C."/>
            <person name="Blankenburg K."/>
            <person name="Forbes L."/>
            <person name="Fu Q."/>
            <person name="Gubbala S."/>
            <person name="Hirani K."/>
            <person name="Jayaseelan J.C."/>
            <person name="Lara F."/>
            <person name="Munidasa M."/>
            <person name="Palculict T."/>
            <person name="Patil S."/>
            <person name="Pu L.-L."/>
            <person name="Saada N."/>
            <person name="Tang L."/>
            <person name="Weissenberger G."/>
            <person name="Zhu Y."/>
            <person name="Hemphill L."/>
            <person name="Shang Y."/>
            <person name="Youmans B."/>
            <person name="Ayvaz T."/>
            <person name="Ross M."/>
            <person name="Santibanez J."/>
            <person name="Aqrawi P."/>
            <person name="Gross S."/>
            <person name="Joshi V."/>
            <person name="Fowler G."/>
            <person name="Nazareth L."/>
            <person name="Reid J."/>
            <person name="Worley K."/>
            <person name="Petrosino J."/>
            <person name="Highlander S."/>
            <person name="Gibbs R."/>
        </authorList>
    </citation>
    <scope>NUCLEOTIDE SEQUENCE [LARGE SCALE GENOMIC DNA]</scope>
    <source>
        <strain evidence="2 3">DSM 11664</strain>
    </source>
</reference>
<dbReference type="SMART" id="SM00530">
    <property type="entry name" value="HTH_XRE"/>
    <property type="match status" value="1"/>
</dbReference>
<dbReference type="CDD" id="cd00093">
    <property type="entry name" value="HTH_XRE"/>
    <property type="match status" value="1"/>
</dbReference>
<dbReference type="InterPro" id="IPR001387">
    <property type="entry name" value="Cro/C1-type_HTH"/>
</dbReference>
<dbReference type="InterPro" id="IPR010057">
    <property type="entry name" value="Transcription_activator_Rgg_C"/>
</dbReference>
<protein>
    <submittedName>
        <fullName evidence="2">DNA-binding helix-turn-helix protein</fullName>
    </submittedName>
</protein>
<dbReference type="PROSITE" id="PS50943">
    <property type="entry name" value="HTH_CROC1"/>
    <property type="match status" value="1"/>
</dbReference>
<evidence type="ECO:0000313" key="3">
    <source>
        <dbReference type="Proteomes" id="UP000004069"/>
    </source>
</evidence>
<dbReference type="Gene3D" id="1.25.40.10">
    <property type="entry name" value="Tetratricopeptide repeat domain"/>
    <property type="match status" value="1"/>
</dbReference>
<dbReference type="RefSeq" id="WP_006352252.1">
    <property type="nucleotide sequence ID" value="NZ_ADNY01000042.1"/>
</dbReference>
<dbReference type="SUPFAM" id="SSF47413">
    <property type="entry name" value="lambda repressor-like DNA-binding domains"/>
    <property type="match status" value="1"/>
</dbReference>
<dbReference type="GO" id="GO:0003677">
    <property type="term" value="F:DNA binding"/>
    <property type="evidence" value="ECO:0007669"/>
    <property type="project" value="UniProtKB-KW"/>
</dbReference>
<dbReference type="InterPro" id="IPR011990">
    <property type="entry name" value="TPR-like_helical_dom_sf"/>
</dbReference>
<gene>
    <name evidence="2" type="primary">mutR</name>
    <name evidence="2" type="ORF">HMPREF0493_1101</name>
</gene>
<dbReference type="Pfam" id="PF21259">
    <property type="entry name" value="Rgg_C"/>
    <property type="match status" value="1"/>
</dbReference>
<accession>D4YU90</accession>
<evidence type="ECO:0000313" key="2">
    <source>
        <dbReference type="EMBL" id="EFG55236.1"/>
    </source>
</evidence>